<sequence length="102" mass="10816">MINPAPNSIRKTSQRASQIVSTGGATRSLPRKIARNPLSNKMDSQPNEYHVCPTLTIDRYSTQIASQASIAAHNGTRLAAPATMAADSVAPNQATAAKNRSE</sequence>
<name>A0A2S8BG66_9MYCO</name>
<proteinExistence type="predicted"/>
<evidence type="ECO:0000313" key="3">
    <source>
        <dbReference type="Proteomes" id="UP000238296"/>
    </source>
</evidence>
<accession>A0A2S8BG66</accession>
<dbReference type="AlphaFoldDB" id="A0A2S8BG66"/>
<comment type="caution">
    <text evidence="2">The sequence shown here is derived from an EMBL/GenBank/DDBJ whole genome shotgun (WGS) entry which is preliminary data.</text>
</comment>
<feature type="compositionally biased region" description="Polar residues" evidence="1">
    <location>
        <begin position="37"/>
        <end position="47"/>
    </location>
</feature>
<feature type="region of interest" description="Disordered" evidence="1">
    <location>
        <begin position="83"/>
        <end position="102"/>
    </location>
</feature>
<evidence type="ECO:0000256" key="1">
    <source>
        <dbReference type="SAM" id="MobiDB-lite"/>
    </source>
</evidence>
<protein>
    <submittedName>
        <fullName evidence="2">Uncharacterized protein</fullName>
    </submittedName>
</protein>
<feature type="compositionally biased region" description="Polar residues" evidence="1">
    <location>
        <begin position="1"/>
        <end position="25"/>
    </location>
</feature>
<feature type="region of interest" description="Disordered" evidence="1">
    <location>
        <begin position="1"/>
        <end position="47"/>
    </location>
</feature>
<organism evidence="2 3">
    <name type="scientific">Mycobacterium talmoniae</name>
    <dbReference type="NCBI Taxonomy" id="1858794"/>
    <lineage>
        <taxon>Bacteria</taxon>
        <taxon>Bacillati</taxon>
        <taxon>Actinomycetota</taxon>
        <taxon>Actinomycetes</taxon>
        <taxon>Mycobacteriales</taxon>
        <taxon>Mycobacteriaceae</taxon>
        <taxon>Mycobacterium</taxon>
    </lineage>
</organism>
<dbReference type="Proteomes" id="UP000238296">
    <property type="component" value="Unassembled WGS sequence"/>
</dbReference>
<feature type="compositionally biased region" description="Polar residues" evidence="1">
    <location>
        <begin position="90"/>
        <end position="102"/>
    </location>
</feature>
<gene>
    <name evidence="2" type="ORF">C1Y40_04175</name>
</gene>
<reference evidence="2 3" key="1">
    <citation type="journal article" date="2017" name="Int. J. Syst. Evol. Microbiol.">
        <title>Mycobacterium talmoniae sp. nov., a slowly growing mycobacterium isolated from human respiratory samples.</title>
        <authorList>
            <person name="Davidson R.M."/>
            <person name="DeGroote M.A."/>
            <person name="Marola J.L."/>
            <person name="Buss S."/>
            <person name="Jones V."/>
            <person name="McNeil M.R."/>
            <person name="Freifeld A.G."/>
            <person name="Elaine Epperson L."/>
            <person name="Hasan N.A."/>
            <person name="Jackson M."/>
            <person name="Iwen P.C."/>
            <person name="Salfinger M."/>
            <person name="Strong M."/>
        </authorList>
    </citation>
    <scope>NUCLEOTIDE SEQUENCE [LARGE SCALE GENOMIC DNA]</scope>
    <source>
        <strain evidence="2 3">ATCC BAA-2683</strain>
    </source>
</reference>
<dbReference type="EMBL" id="PPEA01000605">
    <property type="protein sequence ID" value="PQM45662.1"/>
    <property type="molecule type" value="Genomic_DNA"/>
</dbReference>
<evidence type="ECO:0000313" key="2">
    <source>
        <dbReference type="EMBL" id="PQM45662.1"/>
    </source>
</evidence>